<reference evidence="10" key="4">
    <citation type="submission" date="2025-04" db="UniProtKB">
        <authorList>
            <consortium name="RefSeq"/>
        </authorList>
    </citation>
    <scope>IDENTIFICATION</scope>
</reference>
<dbReference type="Bgee" id="403371">
    <property type="expression patterns" value="Expressed in lung and 11 other cell types or tissues"/>
</dbReference>
<dbReference type="SUPFAM" id="SSF111352">
    <property type="entry name" value="Ammonium transporter"/>
    <property type="match status" value="1"/>
</dbReference>
<keyword evidence="3 6" id="KW-0812">Transmembrane</keyword>
<feature type="domain" description="Ammonium transporter AmtB-like" evidence="7">
    <location>
        <begin position="38"/>
        <end position="387"/>
    </location>
</feature>
<dbReference type="FunFam" id="1.10.3430.10:FF:000009">
    <property type="entry name" value="Blood group Rh(D) polypeptide"/>
    <property type="match status" value="1"/>
</dbReference>
<feature type="transmembrane region" description="Helical" evidence="6">
    <location>
        <begin position="12"/>
        <end position="34"/>
    </location>
</feature>
<dbReference type="EMBL" id="AY332758">
    <property type="protein sequence ID" value="AAR00222.1"/>
    <property type="molecule type" value="mRNA"/>
</dbReference>
<dbReference type="PANTHER" id="PTHR11730">
    <property type="entry name" value="AMMONIUM TRANSPORTER"/>
    <property type="match status" value="1"/>
</dbReference>
<sequence>MPPRYTTSLRGRLPWAILFLQTTFIFIFLHCFQYDYTADAKYLQTYPALQDVNVIIILGFGFLFGSLKKFVFSGVAFNFLITTLGIQWAIIVDSFLFQSTKPSVDLLRLCKGLMDVVPVLISSGVVLGKVNPVQLIVMAAIEVPVYCVNRYIMETYLKMEIQVSMMHVYIFGAYFGLAVSWLITPPSISNKVNKEKEKSDAISDIFSMLGTLFMWMFWPSYNSLWLEKHNERKNAVYNTYFSLAVSAVTVFSLSVLLNPKGKLQMKIIHNAVLAGGVAIGFTAYMLQYPCIAMIIGLLAGLISTLCFHYFQGPLNTVSLVHDTCGVHYTFGLPGLFGSITYVVLIVTADFTSTAILGYQAMVGVACICLTLALGLIGGLITGFLLKCKLWKAPKEWHFFHDQPYWGVSPFGFSSVNMTEKKVYKRRFPAGTVKIRIHCSCTKSYTLSLLGVECVVIFVISIV</sequence>
<name>Q6EF49_XENLA</name>
<evidence type="ECO:0000256" key="1">
    <source>
        <dbReference type="ARBA" id="ARBA00004141"/>
    </source>
</evidence>
<dbReference type="GO" id="GO:0005886">
    <property type="term" value="C:plasma membrane"/>
    <property type="evidence" value="ECO:0000318"/>
    <property type="project" value="GO_Central"/>
</dbReference>
<comment type="subcellular location">
    <subcellularLocation>
        <location evidence="1">Membrane</location>
        <topology evidence="1">Multi-pass membrane protein</topology>
    </subcellularLocation>
</comment>
<dbReference type="CTD" id="403371"/>
<dbReference type="GO" id="GO:0008519">
    <property type="term" value="F:ammonium channel activity"/>
    <property type="evidence" value="ECO:0000318"/>
    <property type="project" value="GO_Central"/>
</dbReference>
<dbReference type="KEGG" id="xla:403371"/>
<evidence type="ECO:0000256" key="5">
    <source>
        <dbReference type="ARBA" id="ARBA00023136"/>
    </source>
</evidence>
<feature type="transmembrane region" description="Helical" evidence="6">
    <location>
        <begin position="46"/>
        <end position="64"/>
    </location>
</feature>
<comment type="similarity">
    <text evidence="2">Belongs to the ammonium transporter (TC 2.A.49) family. Rh subfamily.</text>
</comment>
<evidence type="ECO:0000313" key="10">
    <source>
        <dbReference type="RefSeq" id="NP_001084416.1"/>
    </source>
</evidence>
<protein>
    <submittedName>
        <fullName evidence="10">Rh blood group D antigen S homeolog</fullName>
    </submittedName>
    <submittedName>
        <fullName evidence="8">Rh polypeptide</fullName>
    </submittedName>
</protein>
<dbReference type="GeneID" id="403371"/>
<reference evidence="8 10" key="2">
    <citation type="journal article" date="2005" name="Proc. Natl. Acad. Sci. U.S.A.">
        <title>Evolutionary conservation and diversification of Rh family genes and proteins.</title>
        <authorList>
            <person name="Huang C.H."/>
            <person name="Peng J."/>
        </authorList>
    </citation>
    <scope>NUCLEOTIDE SEQUENCE</scope>
    <source>
        <tissue evidence="8">Blood</tissue>
    </source>
</reference>
<feature type="transmembrane region" description="Helical" evidence="6">
    <location>
        <begin position="161"/>
        <end position="184"/>
    </location>
</feature>
<keyword evidence="5 6" id="KW-0472">Membrane</keyword>
<evidence type="ECO:0000313" key="8">
    <source>
        <dbReference type="EMBL" id="AAR00222.1"/>
    </source>
</evidence>
<dbReference type="OrthoDB" id="534912at2759"/>
<evidence type="ECO:0000313" key="11">
    <source>
        <dbReference type="Xenbase" id="XB-GENE-865619"/>
    </source>
</evidence>
<evidence type="ECO:0000256" key="2">
    <source>
        <dbReference type="ARBA" id="ARBA00011036"/>
    </source>
</evidence>
<organism evidence="8">
    <name type="scientific">Xenopus laevis</name>
    <name type="common">African clawed frog</name>
    <dbReference type="NCBI Taxonomy" id="8355"/>
    <lineage>
        <taxon>Eukaryota</taxon>
        <taxon>Metazoa</taxon>
        <taxon>Chordata</taxon>
        <taxon>Craniata</taxon>
        <taxon>Vertebrata</taxon>
        <taxon>Euteleostomi</taxon>
        <taxon>Amphibia</taxon>
        <taxon>Batrachia</taxon>
        <taxon>Anura</taxon>
        <taxon>Pipoidea</taxon>
        <taxon>Pipidae</taxon>
        <taxon>Xenopodinae</taxon>
        <taxon>Xenopus</taxon>
        <taxon>Xenopus</taxon>
    </lineage>
</organism>
<feature type="transmembrane region" description="Helical" evidence="6">
    <location>
        <begin position="70"/>
        <end position="96"/>
    </location>
</feature>
<accession>Q6EF49</accession>
<dbReference type="AlphaFoldDB" id="Q6EF49"/>
<dbReference type="PANTHER" id="PTHR11730:SF43">
    <property type="entry name" value="BLOOD GROUP RH(CE) POLYPEPTIDE-RELATED"/>
    <property type="match status" value="1"/>
</dbReference>
<feature type="transmembrane region" description="Helical" evidence="6">
    <location>
        <begin position="267"/>
        <end position="285"/>
    </location>
</feature>
<dbReference type="Pfam" id="PF00909">
    <property type="entry name" value="Ammonium_transp"/>
    <property type="match status" value="1"/>
</dbReference>
<dbReference type="Gene3D" id="1.10.3430.10">
    <property type="entry name" value="Ammonium transporter AmtB like domains"/>
    <property type="match status" value="1"/>
</dbReference>
<feature type="transmembrane region" description="Helical" evidence="6">
    <location>
        <begin position="360"/>
        <end position="385"/>
    </location>
</feature>
<dbReference type="Xenbase" id="XB-GENE-865619">
    <property type="gene designation" value="rhd.S"/>
</dbReference>
<evidence type="ECO:0000313" key="9">
    <source>
        <dbReference type="Proteomes" id="UP000186698"/>
    </source>
</evidence>
<evidence type="ECO:0000256" key="4">
    <source>
        <dbReference type="ARBA" id="ARBA00022989"/>
    </source>
</evidence>
<dbReference type="Proteomes" id="UP000186698">
    <property type="component" value="Chromosome 2S"/>
</dbReference>
<reference evidence="8" key="1">
    <citation type="submission" date="2003-06" db="EMBL/GenBank/DDBJ databases">
        <authorList>
            <person name="Chen Y."/>
            <person name="Huang C.-H."/>
        </authorList>
    </citation>
    <scope>NUCLEOTIDE SEQUENCE</scope>
    <source>
        <tissue evidence="8">Blood</tissue>
    </source>
</reference>
<dbReference type="GO" id="GO:0097272">
    <property type="term" value="P:ammonium homeostasis"/>
    <property type="evidence" value="ECO:0000318"/>
    <property type="project" value="GO_Central"/>
</dbReference>
<gene>
    <name evidence="10 11" type="primary">rhd.S</name>
    <name evidence="10" type="synonym">rhd</name>
</gene>
<feature type="transmembrane region" description="Helical" evidence="6">
    <location>
        <begin position="291"/>
        <end position="310"/>
    </location>
</feature>
<dbReference type="InterPro" id="IPR002229">
    <property type="entry name" value="RhesusRHD"/>
</dbReference>
<keyword evidence="9" id="KW-1185">Reference proteome</keyword>
<feature type="transmembrane region" description="Helical" evidence="6">
    <location>
        <begin position="237"/>
        <end position="255"/>
    </location>
</feature>
<dbReference type="RefSeq" id="NP_001084416.1">
    <property type="nucleotide sequence ID" value="NM_001090947.1"/>
</dbReference>
<dbReference type="PRINTS" id="PR00342">
    <property type="entry name" value="RHESUSRHD"/>
</dbReference>
<dbReference type="GO" id="GO:0072488">
    <property type="term" value="P:ammonium transmembrane transport"/>
    <property type="evidence" value="ECO:0000318"/>
    <property type="project" value="GO_Central"/>
</dbReference>
<dbReference type="InterPro" id="IPR029020">
    <property type="entry name" value="Ammonium/urea_transptr"/>
</dbReference>
<evidence type="ECO:0000256" key="3">
    <source>
        <dbReference type="ARBA" id="ARBA00022692"/>
    </source>
</evidence>
<feature type="transmembrane region" description="Helical" evidence="6">
    <location>
        <begin position="116"/>
        <end position="141"/>
    </location>
</feature>
<feature type="transmembrane region" description="Helical" evidence="6">
    <location>
        <begin position="205"/>
        <end position="225"/>
    </location>
</feature>
<keyword evidence="4 6" id="KW-1133">Transmembrane helix</keyword>
<reference evidence="9" key="3">
    <citation type="submission" date="2024-06" db="UniProtKB">
        <authorList>
            <consortium name="RefSeq"/>
        </authorList>
    </citation>
    <scope>NUCLEOTIDE SEQUENCE [LARGE SCALE GENOMIC DNA]</scope>
    <source>
        <strain evidence="9">J_2021</strain>
    </source>
</reference>
<proteinExistence type="evidence at transcript level"/>
<evidence type="ECO:0000259" key="7">
    <source>
        <dbReference type="Pfam" id="PF00909"/>
    </source>
</evidence>
<feature type="transmembrane region" description="Helical" evidence="6">
    <location>
        <begin position="330"/>
        <end position="348"/>
    </location>
</feature>
<dbReference type="AGR" id="Xenbase:XB-GENE-865619"/>
<dbReference type="InterPro" id="IPR024041">
    <property type="entry name" value="NH4_transpt_AmtB-like_dom"/>
</dbReference>
<evidence type="ECO:0000256" key="6">
    <source>
        <dbReference type="SAM" id="Phobius"/>
    </source>
</evidence>